<dbReference type="EMBL" id="LNIX01000012">
    <property type="protein sequence ID" value="OXA47796.1"/>
    <property type="molecule type" value="Genomic_DNA"/>
</dbReference>
<name>A0A226DUB1_FOLCA</name>
<feature type="transmembrane region" description="Helical" evidence="1">
    <location>
        <begin position="37"/>
        <end position="54"/>
    </location>
</feature>
<dbReference type="Proteomes" id="UP000198287">
    <property type="component" value="Unassembled WGS sequence"/>
</dbReference>
<evidence type="ECO:0000256" key="1">
    <source>
        <dbReference type="SAM" id="Phobius"/>
    </source>
</evidence>
<accession>A0A226DUB1</accession>
<dbReference type="OrthoDB" id="8297494at2759"/>
<evidence type="ECO:0000313" key="3">
    <source>
        <dbReference type="Proteomes" id="UP000198287"/>
    </source>
</evidence>
<protein>
    <submittedName>
        <fullName evidence="2">Uncharacterized protein</fullName>
    </submittedName>
</protein>
<keyword evidence="1" id="KW-1133">Transmembrane helix</keyword>
<keyword evidence="1" id="KW-0472">Membrane</keyword>
<gene>
    <name evidence="2" type="ORF">Fcan01_17086</name>
</gene>
<reference evidence="2 3" key="1">
    <citation type="submission" date="2015-12" db="EMBL/GenBank/DDBJ databases">
        <title>The genome of Folsomia candida.</title>
        <authorList>
            <person name="Faddeeva A."/>
            <person name="Derks M.F."/>
            <person name="Anvar Y."/>
            <person name="Smit S."/>
            <person name="Van Straalen N."/>
            <person name="Roelofs D."/>
        </authorList>
    </citation>
    <scope>NUCLEOTIDE SEQUENCE [LARGE SCALE GENOMIC DNA]</scope>
    <source>
        <strain evidence="2 3">VU population</strain>
        <tissue evidence="2">Whole body</tissue>
    </source>
</reference>
<comment type="caution">
    <text evidence="2">The sequence shown here is derived from an EMBL/GenBank/DDBJ whole genome shotgun (WGS) entry which is preliminary data.</text>
</comment>
<evidence type="ECO:0000313" key="2">
    <source>
        <dbReference type="EMBL" id="OXA47796.1"/>
    </source>
</evidence>
<keyword evidence="1" id="KW-0812">Transmembrane</keyword>
<feature type="transmembrane region" description="Helical" evidence="1">
    <location>
        <begin position="180"/>
        <end position="203"/>
    </location>
</feature>
<dbReference type="AlphaFoldDB" id="A0A226DUB1"/>
<sequence>MIEFEKWLQNTFPELDILAEKNSGKTSITTRNQRNTILRRVLLFMNIMAPGMGITRMRRLLGNPCNPVYLGYLIGYCSSCQKNLVPKGERVWDLAKFMVVLVDGYHNVVQTWRAFFLLFNVTIVVSAPPGRYGPSGRRAWRVLSTQNQFSYGPAPILQIFCTFVLIKLSHHLPSQGYLTYPFAIFTCFTVCMVFETFAAQLFVNSEHLYTDWKKELGLTKVNRRGIRALRPMRMKVGSNFIDRGTALVTQDFCINQTVSLLLL</sequence>
<feature type="transmembrane region" description="Helical" evidence="1">
    <location>
        <begin position="111"/>
        <end position="128"/>
    </location>
</feature>
<proteinExistence type="predicted"/>
<keyword evidence="3" id="KW-1185">Reference proteome</keyword>
<feature type="transmembrane region" description="Helical" evidence="1">
    <location>
        <begin position="149"/>
        <end position="168"/>
    </location>
</feature>
<organism evidence="2 3">
    <name type="scientific">Folsomia candida</name>
    <name type="common">Springtail</name>
    <dbReference type="NCBI Taxonomy" id="158441"/>
    <lineage>
        <taxon>Eukaryota</taxon>
        <taxon>Metazoa</taxon>
        <taxon>Ecdysozoa</taxon>
        <taxon>Arthropoda</taxon>
        <taxon>Hexapoda</taxon>
        <taxon>Collembola</taxon>
        <taxon>Entomobryomorpha</taxon>
        <taxon>Isotomoidea</taxon>
        <taxon>Isotomidae</taxon>
        <taxon>Proisotominae</taxon>
        <taxon>Folsomia</taxon>
    </lineage>
</organism>